<dbReference type="RefSeq" id="WP_004991403.1">
    <property type="nucleotide sequence ID" value="NZ_BHGA01000002.1"/>
</dbReference>
<dbReference type="AlphaFoldDB" id="A0A3G9FXM5"/>
<sequence>MYHSKFQEFKIYIVNLTDLTRDALHIYAGLLVFFCVAFLDKRQLKSIWALFAVVLIAISAELLDARDDLINYGYWRFDASLHDILNTIFWPLVLWLIAKFKLLK</sequence>
<accession>A0A3G9FXM5</accession>
<protein>
    <submittedName>
        <fullName evidence="1">Uncharacterized protein</fullName>
    </submittedName>
</protein>
<proteinExistence type="predicted"/>
<name>A0A3G9FXM5_9GAMM</name>
<gene>
    <name evidence="1" type="ORF">LSO58_14435</name>
</gene>
<dbReference type="Proteomes" id="UP001164081">
    <property type="component" value="Chromosome"/>
</dbReference>
<evidence type="ECO:0000313" key="1">
    <source>
        <dbReference type="EMBL" id="UYF74994.1"/>
    </source>
</evidence>
<reference evidence="1" key="1">
    <citation type="journal article" date="2022" name="J Glob Antimicrob Resist">
        <title>Comparative analysis of IMP-4- and OXA-58-containing plasmids of three carbapenemase-producing Acinetobacter ursingii strains in the Netherlands.</title>
        <authorList>
            <person name="Hendrickx A.P.A."/>
            <person name="Schade R.P."/>
            <person name="Landman F."/>
            <person name="Bosch T."/>
            <person name="Schouls L.M."/>
            <person name="van Dijk K."/>
        </authorList>
    </citation>
    <scope>NUCLEOTIDE SEQUENCE</scope>
    <source>
        <strain evidence="1">RIVM_C010761</strain>
    </source>
</reference>
<organism evidence="1 2">
    <name type="scientific">Acinetobacter ursingii</name>
    <dbReference type="NCBI Taxonomy" id="108980"/>
    <lineage>
        <taxon>Bacteria</taxon>
        <taxon>Pseudomonadati</taxon>
        <taxon>Pseudomonadota</taxon>
        <taxon>Gammaproteobacteria</taxon>
        <taxon>Moraxellales</taxon>
        <taxon>Moraxellaceae</taxon>
        <taxon>Acinetobacter</taxon>
    </lineage>
</organism>
<dbReference type="EMBL" id="CP089044">
    <property type="protein sequence ID" value="UYF74994.1"/>
    <property type="molecule type" value="Genomic_DNA"/>
</dbReference>
<evidence type="ECO:0000313" key="2">
    <source>
        <dbReference type="Proteomes" id="UP001164081"/>
    </source>
</evidence>